<accession>A0A7E4VG77</accession>
<reference evidence="2" key="2">
    <citation type="submission" date="2020-10" db="UniProtKB">
        <authorList>
            <consortium name="WormBaseParasite"/>
        </authorList>
    </citation>
    <scope>IDENTIFICATION</scope>
</reference>
<reference evidence="1" key="1">
    <citation type="journal article" date="2013" name="Genetics">
        <title>The draft genome and transcriptome of Panagrellus redivivus are shaped by the harsh demands of a free-living lifestyle.</title>
        <authorList>
            <person name="Srinivasan J."/>
            <person name="Dillman A.R."/>
            <person name="Macchietto M.G."/>
            <person name="Heikkinen L."/>
            <person name="Lakso M."/>
            <person name="Fracchia K.M."/>
            <person name="Antoshechkin I."/>
            <person name="Mortazavi A."/>
            <person name="Wong G."/>
            <person name="Sternberg P.W."/>
        </authorList>
    </citation>
    <scope>NUCLEOTIDE SEQUENCE [LARGE SCALE GENOMIC DNA]</scope>
    <source>
        <strain evidence="1">MT8872</strain>
    </source>
</reference>
<dbReference type="WBParaSite" id="Pan_g2047.t1">
    <property type="protein sequence ID" value="Pan_g2047.t1"/>
    <property type="gene ID" value="Pan_g2047"/>
</dbReference>
<dbReference type="AlphaFoldDB" id="A0A7E4VG77"/>
<organism evidence="1 2">
    <name type="scientific">Panagrellus redivivus</name>
    <name type="common">Microworm</name>
    <dbReference type="NCBI Taxonomy" id="6233"/>
    <lineage>
        <taxon>Eukaryota</taxon>
        <taxon>Metazoa</taxon>
        <taxon>Ecdysozoa</taxon>
        <taxon>Nematoda</taxon>
        <taxon>Chromadorea</taxon>
        <taxon>Rhabditida</taxon>
        <taxon>Tylenchina</taxon>
        <taxon>Panagrolaimomorpha</taxon>
        <taxon>Panagrolaimoidea</taxon>
        <taxon>Panagrolaimidae</taxon>
        <taxon>Panagrellus</taxon>
    </lineage>
</organism>
<sequence>MAPKQAPKEPEFAIDYRKCTAELEEEISATKKVFEEIRKLNATIMSKLNPESTKTEAPIPAQTSKK</sequence>
<dbReference type="Proteomes" id="UP000492821">
    <property type="component" value="Unassembled WGS sequence"/>
</dbReference>
<evidence type="ECO:0000313" key="2">
    <source>
        <dbReference type="WBParaSite" id="Pan_g2047.t1"/>
    </source>
</evidence>
<proteinExistence type="predicted"/>
<keyword evidence="1" id="KW-1185">Reference proteome</keyword>
<evidence type="ECO:0000313" key="1">
    <source>
        <dbReference type="Proteomes" id="UP000492821"/>
    </source>
</evidence>
<name>A0A7E4VG77_PANRE</name>
<protein>
    <submittedName>
        <fullName evidence="2">Uncharacterized protein</fullName>
    </submittedName>
</protein>